<reference evidence="2 3" key="1">
    <citation type="journal article" date="2013" name="Curr. Biol.">
        <title>The Genome of the Foraminiferan Reticulomyxa filosa.</title>
        <authorList>
            <person name="Glockner G."/>
            <person name="Hulsmann N."/>
            <person name="Schleicher M."/>
            <person name="Noegel A.A."/>
            <person name="Eichinger L."/>
            <person name="Gallinger C."/>
            <person name="Pawlowski J."/>
            <person name="Sierra R."/>
            <person name="Euteneuer U."/>
            <person name="Pillet L."/>
            <person name="Moustafa A."/>
            <person name="Platzer M."/>
            <person name="Groth M."/>
            <person name="Szafranski K."/>
            <person name="Schliwa M."/>
        </authorList>
    </citation>
    <scope>NUCLEOTIDE SEQUENCE [LARGE SCALE GENOMIC DNA]</scope>
</reference>
<evidence type="ECO:0000256" key="1">
    <source>
        <dbReference type="SAM" id="Phobius"/>
    </source>
</evidence>
<dbReference type="Proteomes" id="UP000023152">
    <property type="component" value="Unassembled WGS sequence"/>
</dbReference>
<organism evidence="2 3">
    <name type="scientific">Reticulomyxa filosa</name>
    <dbReference type="NCBI Taxonomy" id="46433"/>
    <lineage>
        <taxon>Eukaryota</taxon>
        <taxon>Sar</taxon>
        <taxon>Rhizaria</taxon>
        <taxon>Retaria</taxon>
        <taxon>Foraminifera</taxon>
        <taxon>Monothalamids</taxon>
        <taxon>Reticulomyxidae</taxon>
        <taxon>Reticulomyxa</taxon>
    </lineage>
</organism>
<dbReference type="EMBL" id="ASPP01009029">
    <property type="protein sequence ID" value="ETO24704.1"/>
    <property type="molecule type" value="Genomic_DNA"/>
</dbReference>
<keyword evidence="1" id="KW-0812">Transmembrane</keyword>
<proteinExistence type="predicted"/>
<name>X6NG06_RETFI</name>
<evidence type="ECO:0000313" key="2">
    <source>
        <dbReference type="EMBL" id="ETO24704.1"/>
    </source>
</evidence>
<protein>
    <submittedName>
        <fullName evidence="2">Uncharacterized protein</fullName>
    </submittedName>
</protein>
<dbReference type="AlphaFoldDB" id="X6NG06"/>
<feature type="transmembrane region" description="Helical" evidence="1">
    <location>
        <begin position="78"/>
        <end position="101"/>
    </location>
</feature>
<keyword evidence="1" id="KW-0472">Membrane</keyword>
<feature type="transmembrane region" description="Helical" evidence="1">
    <location>
        <begin position="46"/>
        <end position="66"/>
    </location>
</feature>
<keyword evidence="1" id="KW-1133">Transmembrane helix</keyword>
<sequence length="247" mass="29508">MYSATIFFIIWTCVIEFVCLPMVCYRTYRLWRFRSTIFLKKRYYPILQMVYIILIIDLGSTSLLYFSSEVIPMPPIWAFLLGIIFYPICDLSTNACMYVLLLRYWMVCFDLNYALFQLDNQWKSGINKKYLEKESEKKMWYHRHRHTFGNYSWMKRFTAVVYVVLATASAFLSVGRVAENHGRLHTNFLENISTIFQYVHTVLIMVVCFTIYSLSPRFQARYDVFLKNLGRGENVAKKKKKNKLDYN</sequence>
<feature type="transmembrane region" description="Helical" evidence="1">
    <location>
        <begin position="6"/>
        <end position="25"/>
    </location>
</feature>
<accession>X6NG06</accession>
<comment type="caution">
    <text evidence="2">The sequence shown here is derived from an EMBL/GenBank/DDBJ whole genome shotgun (WGS) entry which is preliminary data.</text>
</comment>
<evidence type="ECO:0000313" key="3">
    <source>
        <dbReference type="Proteomes" id="UP000023152"/>
    </source>
</evidence>
<gene>
    <name evidence="2" type="ORF">RFI_12455</name>
</gene>
<feature type="transmembrane region" description="Helical" evidence="1">
    <location>
        <begin position="157"/>
        <end position="175"/>
    </location>
</feature>
<keyword evidence="3" id="KW-1185">Reference proteome</keyword>
<feature type="transmembrane region" description="Helical" evidence="1">
    <location>
        <begin position="195"/>
        <end position="214"/>
    </location>
</feature>
<feature type="non-terminal residue" evidence="2">
    <location>
        <position position="247"/>
    </location>
</feature>